<feature type="transmembrane region" description="Helical" evidence="1">
    <location>
        <begin position="21"/>
        <end position="39"/>
    </location>
</feature>
<evidence type="ECO:0000256" key="1">
    <source>
        <dbReference type="SAM" id="Phobius"/>
    </source>
</evidence>
<keyword evidence="1" id="KW-0812">Transmembrane</keyword>
<evidence type="ECO:0008006" key="3">
    <source>
        <dbReference type="Google" id="ProtNLM"/>
    </source>
</evidence>
<keyword evidence="1" id="KW-0472">Membrane</keyword>
<gene>
    <name evidence="2" type="ORF">METZ01_LOCUS115905</name>
</gene>
<evidence type="ECO:0000313" key="2">
    <source>
        <dbReference type="EMBL" id="SVA63051.1"/>
    </source>
</evidence>
<name>A0A381XF02_9ZZZZ</name>
<accession>A0A381XF02</accession>
<organism evidence="2">
    <name type="scientific">marine metagenome</name>
    <dbReference type="NCBI Taxonomy" id="408172"/>
    <lineage>
        <taxon>unclassified sequences</taxon>
        <taxon>metagenomes</taxon>
        <taxon>ecological metagenomes</taxon>
    </lineage>
</organism>
<sequence>MHYISHINVRLLFTMKDKKNYLIFYILLCFSACSTTPFTELNSRDNFHLEDSSNFHVSLNKETLPVEMDPILIENLGEAAKNYLIGVGHKYSSDASLIVEISVDSKEKIRVDDHRFHAYPIYRNYLFEPDRIDTIPEFYLRISIHSQDEDKTLWTGLTKWRKGSSYAPKDMPSAELLIENLLVNL</sequence>
<keyword evidence="1" id="KW-1133">Transmembrane helix</keyword>
<protein>
    <recommendedName>
        <fullName evidence="3">DUF4136 domain-containing protein</fullName>
    </recommendedName>
</protein>
<dbReference type="AlphaFoldDB" id="A0A381XF02"/>
<reference evidence="2" key="1">
    <citation type="submission" date="2018-05" db="EMBL/GenBank/DDBJ databases">
        <authorList>
            <person name="Lanie J.A."/>
            <person name="Ng W.-L."/>
            <person name="Kazmierczak K.M."/>
            <person name="Andrzejewski T.M."/>
            <person name="Davidsen T.M."/>
            <person name="Wayne K.J."/>
            <person name="Tettelin H."/>
            <person name="Glass J.I."/>
            <person name="Rusch D."/>
            <person name="Podicherti R."/>
            <person name="Tsui H.-C.T."/>
            <person name="Winkler M.E."/>
        </authorList>
    </citation>
    <scope>NUCLEOTIDE SEQUENCE</scope>
</reference>
<dbReference type="EMBL" id="UINC01014862">
    <property type="protein sequence ID" value="SVA63051.1"/>
    <property type="molecule type" value="Genomic_DNA"/>
</dbReference>
<proteinExistence type="predicted"/>